<evidence type="ECO:0000313" key="1">
    <source>
        <dbReference type="EMBL" id="CAJ1967584.1"/>
    </source>
</evidence>
<gene>
    <name evidence="1" type="ORF">CYCCA115_LOCUS22840</name>
</gene>
<dbReference type="AlphaFoldDB" id="A0AAD2JNS7"/>
<sequence length="355" mass="39302">MMDQNDNKLSLSNIYASIIQQTSSMIKPWPDSDGFAKCCLDSSALSAAAEENTNATTTSSSKNSFQVPTFPEGTGPLGVFALTRENTHPGNEKLVQTCLDAFDQFCEELNAIATTLQHNNNSNNDDDDENNHKGDDDELFFWVKSLVPHITIAIFQEHPQLLPKMTQEELDEFYFFTNDDGDKLAQSLAKQTFRYSPIQLTLDSLILTPDGAMIAGFVDDDDNNNDDDDGGVGNNYYDKLKTDIVTDAKQVMGMGEFTSRPKNLIHITCGRVVRKQGAALELSNTSTQADIQKLVERYNKQVFPQLVADMKGNDNGGTLLLEQLTLLRNDVWLCEKNTVYGVGKLQGPDDSKSVS</sequence>
<name>A0AAD2JNS7_9STRA</name>
<protein>
    <submittedName>
        <fullName evidence="1">Uncharacterized protein</fullName>
    </submittedName>
</protein>
<organism evidence="1 2">
    <name type="scientific">Cylindrotheca closterium</name>
    <dbReference type="NCBI Taxonomy" id="2856"/>
    <lineage>
        <taxon>Eukaryota</taxon>
        <taxon>Sar</taxon>
        <taxon>Stramenopiles</taxon>
        <taxon>Ochrophyta</taxon>
        <taxon>Bacillariophyta</taxon>
        <taxon>Bacillariophyceae</taxon>
        <taxon>Bacillariophycidae</taxon>
        <taxon>Bacillariales</taxon>
        <taxon>Bacillariaceae</taxon>
        <taxon>Cylindrotheca</taxon>
    </lineage>
</organism>
<comment type="caution">
    <text evidence="1">The sequence shown here is derived from an EMBL/GenBank/DDBJ whole genome shotgun (WGS) entry which is preliminary data.</text>
</comment>
<reference evidence="1" key="1">
    <citation type="submission" date="2023-08" db="EMBL/GenBank/DDBJ databases">
        <authorList>
            <person name="Audoor S."/>
            <person name="Bilcke G."/>
        </authorList>
    </citation>
    <scope>NUCLEOTIDE SEQUENCE</scope>
</reference>
<accession>A0AAD2JNS7</accession>
<evidence type="ECO:0000313" key="2">
    <source>
        <dbReference type="Proteomes" id="UP001295423"/>
    </source>
</evidence>
<dbReference type="EMBL" id="CAKOGP040002336">
    <property type="protein sequence ID" value="CAJ1967584.1"/>
    <property type="molecule type" value="Genomic_DNA"/>
</dbReference>
<keyword evidence="2" id="KW-1185">Reference proteome</keyword>
<dbReference type="Proteomes" id="UP001295423">
    <property type="component" value="Unassembled WGS sequence"/>
</dbReference>
<proteinExistence type="predicted"/>